<comment type="subunit">
    <text evidence="1">Homodimer.</text>
</comment>
<evidence type="ECO:0000256" key="4">
    <source>
        <dbReference type="ARBA" id="ARBA00060672"/>
    </source>
</evidence>
<dbReference type="PROSITE" id="PS51464">
    <property type="entry name" value="SIS"/>
    <property type="match status" value="1"/>
</dbReference>
<dbReference type="Gene3D" id="1.10.8.1080">
    <property type="match status" value="1"/>
</dbReference>
<dbReference type="InterPro" id="IPR040190">
    <property type="entry name" value="MURQ/GCKR"/>
</dbReference>
<dbReference type="EMBL" id="UINC01021921">
    <property type="protein sequence ID" value="SVA90491.1"/>
    <property type="molecule type" value="Genomic_DNA"/>
</dbReference>
<gene>
    <name evidence="6" type="ORF">METZ01_LOCUS143345</name>
</gene>
<dbReference type="InterPro" id="IPR005486">
    <property type="entry name" value="Glucokinase_regulatory_CS"/>
</dbReference>
<dbReference type="InterPro" id="IPR046348">
    <property type="entry name" value="SIS_dom_sf"/>
</dbReference>
<dbReference type="HAMAP" id="MF_00068">
    <property type="entry name" value="MurQ"/>
    <property type="match status" value="1"/>
</dbReference>
<evidence type="ECO:0000259" key="5">
    <source>
        <dbReference type="PROSITE" id="PS51464"/>
    </source>
</evidence>
<dbReference type="AlphaFoldDB" id="A0A381ZNF5"/>
<dbReference type="PANTHER" id="PTHR10088:SF4">
    <property type="entry name" value="GLUCOKINASE REGULATORY PROTEIN"/>
    <property type="match status" value="1"/>
</dbReference>
<keyword evidence="2" id="KW-0456">Lyase</keyword>
<dbReference type="InterPro" id="IPR005488">
    <property type="entry name" value="Etherase_MurQ"/>
</dbReference>
<keyword evidence="3" id="KW-0119">Carbohydrate metabolism</keyword>
<evidence type="ECO:0000313" key="6">
    <source>
        <dbReference type="EMBL" id="SVA90491.1"/>
    </source>
</evidence>
<dbReference type="NCBIfam" id="NF003915">
    <property type="entry name" value="PRK05441.1"/>
    <property type="match status" value="1"/>
</dbReference>
<evidence type="ECO:0000256" key="2">
    <source>
        <dbReference type="ARBA" id="ARBA00023239"/>
    </source>
</evidence>
<dbReference type="Pfam" id="PF22645">
    <property type="entry name" value="GKRP_SIS_N"/>
    <property type="match status" value="1"/>
</dbReference>
<accession>A0A381ZNF5</accession>
<dbReference type="CDD" id="cd05007">
    <property type="entry name" value="SIS_Etherase"/>
    <property type="match status" value="1"/>
</dbReference>
<name>A0A381ZNF5_9ZZZZ</name>
<evidence type="ECO:0000256" key="3">
    <source>
        <dbReference type="ARBA" id="ARBA00023277"/>
    </source>
</evidence>
<dbReference type="InterPro" id="IPR001347">
    <property type="entry name" value="SIS_dom"/>
</dbReference>
<dbReference type="Pfam" id="PF20741">
    <property type="entry name" value="GKRP-like_C"/>
    <property type="match status" value="1"/>
</dbReference>
<dbReference type="FunFam" id="1.10.8.1080:FF:000001">
    <property type="entry name" value="N-acetylmuramic acid 6-phosphate etherase"/>
    <property type="match status" value="1"/>
</dbReference>
<proteinExistence type="inferred from homology"/>
<dbReference type="FunFam" id="3.40.50.10490:FF:000014">
    <property type="entry name" value="N-acetylmuramic acid 6-phosphate etherase"/>
    <property type="match status" value="1"/>
</dbReference>
<dbReference type="GO" id="GO:0016803">
    <property type="term" value="F:ether hydrolase activity"/>
    <property type="evidence" value="ECO:0007669"/>
    <property type="project" value="TreeGrafter"/>
</dbReference>
<dbReference type="SUPFAM" id="SSF53697">
    <property type="entry name" value="SIS domain"/>
    <property type="match status" value="1"/>
</dbReference>
<feature type="domain" description="SIS" evidence="5">
    <location>
        <begin position="54"/>
        <end position="216"/>
    </location>
</feature>
<dbReference type="GO" id="GO:0016835">
    <property type="term" value="F:carbon-oxygen lyase activity"/>
    <property type="evidence" value="ECO:0007669"/>
    <property type="project" value="InterPro"/>
</dbReference>
<organism evidence="6">
    <name type="scientific">marine metagenome</name>
    <dbReference type="NCBI Taxonomy" id="408172"/>
    <lineage>
        <taxon>unclassified sequences</taxon>
        <taxon>metagenomes</taxon>
        <taxon>ecological metagenomes</taxon>
    </lineage>
</organism>
<dbReference type="PANTHER" id="PTHR10088">
    <property type="entry name" value="GLUCOKINASE REGULATORY PROTEIN"/>
    <property type="match status" value="1"/>
</dbReference>
<dbReference type="GO" id="GO:0009254">
    <property type="term" value="P:peptidoglycan turnover"/>
    <property type="evidence" value="ECO:0007669"/>
    <property type="project" value="TreeGrafter"/>
</dbReference>
<dbReference type="PROSITE" id="PS01272">
    <property type="entry name" value="GCKR"/>
    <property type="match status" value="1"/>
</dbReference>
<dbReference type="InterPro" id="IPR000408">
    <property type="entry name" value="Reg_chr_condens"/>
</dbReference>
<dbReference type="NCBIfam" id="TIGR00274">
    <property type="entry name" value="N-acetylmuramic acid 6-phosphate etherase"/>
    <property type="match status" value="1"/>
</dbReference>
<dbReference type="GO" id="GO:0097367">
    <property type="term" value="F:carbohydrate derivative binding"/>
    <property type="evidence" value="ECO:0007669"/>
    <property type="project" value="InterPro"/>
</dbReference>
<dbReference type="GO" id="GO:0046348">
    <property type="term" value="P:amino sugar catabolic process"/>
    <property type="evidence" value="ECO:0007669"/>
    <property type="project" value="InterPro"/>
</dbReference>
<protein>
    <recommendedName>
        <fullName evidence="5">SIS domain-containing protein</fullName>
    </recommendedName>
</protein>
<dbReference type="NCBIfam" id="NF009222">
    <property type="entry name" value="PRK12570.1"/>
    <property type="match status" value="1"/>
</dbReference>
<evidence type="ECO:0000256" key="1">
    <source>
        <dbReference type="ARBA" id="ARBA00011738"/>
    </source>
</evidence>
<comment type="pathway">
    <text evidence="4">Cell wall biogenesis.</text>
</comment>
<dbReference type="Gene3D" id="3.40.50.10490">
    <property type="entry name" value="Glucose-6-phosphate isomerase like protein, domain 1"/>
    <property type="match status" value="1"/>
</dbReference>
<dbReference type="PROSITE" id="PS50012">
    <property type="entry name" value="RCC1_3"/>
    <property type="match status" value="1"/>
</dbReference>
<sequence length="296" mass="31757">MSWEKITEQQNSASINIDTNSTLEILSIINNEDAGVPSAIQTTIPHIEAFIDALVPKIQSGGRLFYVGTGTSGRLGVLDAAECPPTFSTNPDMVQGIIAGGYDALVKSIEGAEDIPADGAAAILNYEINAEDIVLGITASSSTPYVLGALEKAKEIGAMTGLLLCNNPPKLEYVDHIISVIVGPEVITGSTRMKAGTATKMVLNMITSTLMIKLNKTYGNLMVDLKASNDKLWDRGTRIIEHLTDLNYDEALNILKSADGEVKTAVVMEKLKVGVEAARDRLRNHKGSLKDVFIKE</sequence>
<reference evidence="6" key="1">
    <citation type="submission" date="2018-05" db="EMBL/GenBank/DDBJ databases">
        <authorList>
            <person name="Lanie J.A."/>
            <person name="Ng W.-L."/>
            <person name="Kazmierczak K.M."/>
            <person name="Andrzejewski T.M."/>
            <person name="Davidsen T.M."/>
            <person name="Wayne K.J."/>
            <person name="Tettelin H."/>
            <person name="Glass J.I."/>
            <person name="Rusch D."/>
            <person name="Podicherti R."/>
            <person name="Tsui H.-C.T."/>
            <person name="Winkler M.E."/>
        </authorList>
    </citation>
    <scope>NUCLEOTIDE SEQUENCE</scope>
</reference>